<accession>A0A975K964</accession>
<keyword evidence="4" id="KW-1185">Reference proteome</keyword>
<dbReference type="GO" id="GO:0016989">
    <property type="term" value="F:sigma factor antagonist activity"/>
    <property type="evidence" value="ECO:0007669"/>
    <property type="project" value="TreeGrafter"/>
</dbReference>
<proteinExistence type="predicted"/>
<keyword evidence="1" id="KW-0812">Transmembrane</keyword>
<dbReference type="RefSeq" id="WP_212610079.1">
    <property type="nucleotide sequence ID" value="NZ_CP073910.1"/>
</dbReference>
<dbReference type="EMBL" id="CP073910">
    <property type="protein sequence ID" value="QUT06782.1"/>
    <property type="molecule type" value="Genomic_DNA"/>
</dbReference>
<evidence type="ECO:0000313" key="3">
    <source>
        <dbReference type="EMBL" id="QUT06782.1"/>
    </source>
</evidence>
<dbReference type="AlphaFoldDB" id="A0A975K964"/>
<dbReference type="Proteomes" id="UP000681425">
    <property type="component" value="Chromosome"/>
</dbReference>
<dbReference type="PANTHER" id="PTHR30273">
    <property type="entry name" value="PERIPLASMIC SIGNAL SENSOR AND SIGMA FACTOR ACTIVATOR FECR-RELATED"/>
    <property type="match status" value="1"/>
</dbReference>
<dbReference type="Gene3D" id="2.60.120.1440">
    <property type="match status" value="1"/>
</dbReference>
<evidence type="ECO:0000256" key="1">
    <source>
        <dbReference type="SAM" id="Phobius"/>
    </source>
</evidence>
<gene>
    <name evidence="3" type="ORF">KFK14_04885</name>
</gene>
<dbReference type="PIRSF" id="PIRSF018266">
    <property type="entry name" value="FecR"/>
    <property type="match status" value="1"/>
</dbReference>
<dbReference type="InterPro" id="IPR006860">
    <property type="entry name" value="FecR"/>
</dbReference>
<keyword evidence="1" id="KW-0472">Membrane</keyword>
<evidence type="ECO:0000313" key="4">
    <source>
        <dbReference type="Proteomes" id="UP000681425"/>
    </source>
</evidence>
<dbReference type="PANTHER" id="PTHR30273:SF2">
    <property type="entry name" value="PROTEIN FECR"/>
    <property type="match status" value="1"/>
</dbReference>
<keyword evidence="1" id="KW-1133">Transmembrane helix</keyword>
<sequence>MQTIEAEAARLFLKARASDAREDWDAAYDWVAQDPAHGHAFAKAEAGWELAERLNELPLAREGSEAHGRLITEAAAPPEPAPARPAMMSRRALLGTAVAAAIVGIAGTVTLRLIGTVDHYRTALGETRAVRLADGSVVHLNTNSSIEVALRDNRRSIKLLKGEARFDVAHDKARPFIVDADGTQVRAVGTVFNVRLRPELTELTVIEGMVAVRNGGSEARTIGSGRSAAVRSGGIAVTPLAPAKLKQRIAWQDGVIEFDGDTLAQAVEEFNRYRATPLVIGDPSIASIRVGGTFQATRSDDFVYALERGFGVRAIAGSDKSVILVSDD</sequence>
<reference evidence="3" key="1">
    <citation type="submission" date="2021-04" db="EMBL/GenBank/DDBJ databases">
        <title>Isolation of p-tert-butylphenol degrading bacteria Sphingobium phenoxybenzoativorans Tas13 from active sludge.</title>
        <authorList>
            <person name="Li Y."/>
        </authorList>
    </citation>
    <scope>NUCLEOTIDE SEQUENCE</scope>
    <source>
        <strain evidence="3">Tas13</strain>
    </source>
</reference>
<name>A0A975K964_9SPHN</name>
<organism evidence="3 4">
    <name type="scientific">Sphingobium phenoxybenzoativorans</name>
    <dbReference type="NCBI Taxonomy" id="1592790"/>
    <lineage>
        <taxon>Bacteria</taxon>
        <taxon>Pseudomonadati</taxon>
        <taxon>Pseudomonadota</taxon>
        <taxon>Alphaproteobacteria</taxon>
        <taxon>Sphingomonadales</taxon>
        <taxon>Sphingomonadaceae</taxon>
        <taxon>Sphingobium</taxon>
    </lineage>
</organism>
<dbReference type="KEGG" id="spph:KFK14_04885"/>
<feature type="domain" description="FecR protein" evidence="2">
    <location>
        <begin position="118"/>
        <end position="210"/>
    </location>
</feature>
<protein>
    <submittedName>
        <fullName evidence="3">FecR domain-containing protein</fullName>
    </submittedName>
</protein>
<feature type="transmembrane region" description="Helical" evidence="1">
    <location>
        <begin position="92"/>
        <end position="114"/>
    </location>
</feature>
<evidence type="ECO:0000259" key="2">
    <source>
        <dbReference type="Pfam" id="PF04773"/>
    </source>
</evidence>
<dbReference type="Pfam" id="PF04773">
    <property type="entry name" value="FecR"/>
    <property type="match status" value="1"/>
</dbReference>
<dbReference type="InterPro" id="IPR012373">
    <property type="entry name" value="Ferrdict_sens_TM"/>
</dbReference>